<sequence>MSIFGTIFMMVAVGLLTTSHSALLILPVLVLAAFLANLFRVRRSLSAIRQRTEQAGKVVMWSTIGEGVGIPVAINVVKNFGHPEWVLPAIALVVGLHFIPMAFAIPFKAFYALGAVLVAGSIIGMMLPQPIGAALSGLIAGAGLWVASVLATRRELNWASAAQSTG</sequence>
<keyword evidence="3" id="KW-1185">Reference proteome</keyword>
<evidence type="ECO:0000313" key="3">
    <source>
        <dbReference type="Proteomes" id="UP000274358"/>
    </source>
</evidence>
<feature type="transmembrane region" description="Helical" evidence="1">
    <location>
        <begin position="133"/>
        <end position="151"/>
    </location>
</feature>
<feature type="transmembrane region" description="Helical" evidence="1">
    <location>
        <begin position="85"/>
        <end position="103"/>
    </location>
</feature>
<gene>
    <name evidence="2" type="ORF">EKH80_09500</name>
</gene>
<name>A0A432M608_9GAMM</name>
<dbReference type="EMBL" id="RYYV01000006">
    <property type="protein sequence ID" value="RUL75950.1"/>
    <property type="molecule type" value="Genomic_DNA"/>
</dbReference>
<organism evidence="2 3">
    <name type="scientific">Dyella choica</name>
    <dbReference type="NCBI Taxonomy" id="1927959"/>
    <lineage>
        <taxon>Bacteria</taxon>
        <taxon>Pseudomonadati</taxon>
        <taxon>Pseudomonadota</taxon>
        <taxon>Gammaproteobacteria</taxon>
        <taxon>Lysobacterales</taxon>
        <taxon>Rhodanobacteraceae</taxon>
        <taxon>Dyella</taxon>
    </lineage>
</organism>
<comment type="caution">
    <text evidence="2">The sequence shown here is derived from an EMBL/GenBank/DDBJ whole genome shotgun (WGS) entry which is preliminary data.</text>
</comment>
<evidence type="ECO:0000256" key="1">
    <source>
        <dbReference type="SAM" id="Phobius"/>
    </source>
</evidence>
<dbReference type="Proteomes" id="UP000274358">
    <property type="component" value="Unassembled WGS sequence"/>
</dbReference>
<accession>A0A432M608</accession>
<feature type="transmembrane region" description="Helical" evidence="1">
    <location>
        <begin position="59"/>
        <end position="79"/>
    </location>
</feature>
<keyword evidence="1" id="KW-1133">Transmembrane helix</keyword>
<evidence type="ECO:0000313" key="2">
    <source>
        <dbReference type="EMBL" id="RUL75950.1"/>
    </source>
</evidence>
<feature type="transmembrane region" description="Helical" evidence="1">
    <location>
        <begin position="110"/>
        <end position="127"/>
    </location>
</feature>
<dbReference type="OrthoDB" id="123418at2"/>
<feature type="transmembrane region" description="Helical" evidence="1">
    <location>
        <begin position="6"/>
        <end position="39"/>
    </location>
</feature>
<proteinExistence type="predicted"/>
<protein>
    <submittedName>
        <fullName evidence="2">Uncharacterized protein</fullName>
    </submittedName>
</protein>
<keyword evidence="1" id="KW-0812">Transmembrane</keyword>
<reference evidence="2 3" key="1">
    <citation type="submission" date="2018-12" db="EMBL/GenBank/DDBJ databases">
        <title>Dyella dinghuensis sp. nov. DHOA06 and Dyella choica sp. nov. 4M-K27, isolated from forest soil.</title>
        <authorList>
            <person name="Qiu L.-H."/>
            <person name="Gao Z.-H."/>
        </authorList>
    </citation>
    <scope>NUCLEOTIDE SEQUENCE [LARGE SCALE GENOMIC DNA]</scope>
    <source>
        <strain evidence="2 3">4M-K27</strain>
    </source>
</reference>
<keyword evidence="1" id="KW-0472">Membrane</keyword>
<dbReference type="AlphaFoldDB" id="A0A432M608"/>